<organism evidence="1 2">
    <name type="scientific">Spirosoma arboris</name>
    <dbReference type="NCBI Taxonomy" id="2682092"/>
    <lineage>
        <taxon>Bacteria</taxon>
        <taxon>Pseudomonadati</taxon>
        <taxon>Bacteroidota</taxon>
        <taxon>Cytophagia</taxon>
        <taxon>Cytophagales</taxon>
        <taxon>Cytophagaceae</taxon>
        <taxon>Spirosoma</taxon>
    </lineage>
</organism>
<dbReference type="GO" id="GO:0004800">
    <property type="term" value="F:thyroxine 5'-deiodinase activity"/>
    <property type="evidence" value="ECO:0007669"/>
    <property type="project" value="InterPro"/>
</dbReference>
<name>A0A7K1S4I2_9BACT</name>
<keyword evidence="2" id="KW-1185">Reference proteome</keyword>
<protein>
    <recommendedName>
        <fullName evidence="3">Thioredoxin domain-containing protein</fullName>
    </recommendedName>
</protein>
<dbReference type="AlphaFoldDB" id="A0A7K1S4I2"/>
<dbReference type="Gene3D" id="3.40.30.10">
    <property type="entry name" value="Glutaredoxin"/>
    <property type="match status" value="1"/>
</dbReference>
<proteinExistence type="predicted"/>
<dbReference type="InterPro" id="IPR000643">
    <property type="entry name" value="Iodothyronine_deiodinase"/>
</dbReference>
<reference evidence="1 2" key="1">
    <citation type="submission" date="2019-12" db="EMBL/GenBank/DDBJ databases">
        <title>Spirosoma sp. HMF4905 genome sequencing and assembly.</title>
        <authorList>
            <person name="Kang H."/>
            <person name="Cha I."/>
            <person name="Kim H."/>
            <person name="Joh K."/>
        </authorList>
    </citation>
    <scope>NUCLEOTIDE SEQUENCE [LARGE SCALE GENOMIC DNA]</scope>
    <source>
        <strain evidence="1 2">HMF4905</strain>
    </source>
</reference>
<dbReference type="PANTHER" id="PTHR11781">
    <property type="entry name" value="IODOTHYRONINE DEIODINASE"/>
    <property type="match status" value="1"/>
</dbReference>
<dbReference type="InterPro" id="IPR036249">
    <property type="entry name" value="Thioredoxin-like_sf"/>
</dbReference>
<dbReference type="PROSITE" id="PS51257">
    <property type="entry name" value="PROKAR_LIPOPROTEIN"/>
    <property type="match status" value="1"/>
</dbReference>
<dbReference type="Pfam" id="PF00837">
    <property type="entry name" value="T4_deiodinase"/>
    <property type="match status" value="1"/>
</dbReference>
<comment type="caution">
    <text evidence="1">The sequence shown here is derived from an EMBL/GenBank/DDBJ whole genome shotgun (WGS) entry which is preliminary data.</text>
</comment>
<gene>
    <name evidence="1" type="ORF">GO755_01760</name>
</gene>
<sequence length="240" mass="27222">MNLKITGHLLGMLLLVLLVSCRTNYNAHSNVTNQPPSDQEKIDLPVSQGVGNNYKDFEKLGYQKEAKIPNFTLFSPEGLKFTLSEALTKKKPLLLISGSYTCDISRHNIADINALIGKYKDKVTIYMVYTIDAHPSDTPSPYSKNNKVEIAPANVKEHIEAQQPKTYGERKTLAKKWQQQNYIIAPVLVDGPTNDFWLSFGQAPNMAYLIDPDGTVYYKQTWLKYVSLDNTIKTWLREHP</sequence>
<dbReference type="EMBL" id="WPIN01000001">
    <property type="protein sequence ID" value="MVM28741.1"/>
    <property type="molecule type" value="Genomic_DNA"/>
</dbReference>
<evidence type="ECO:0000313" key="2">
    <source>
        <dbReference type="Proteomes" id="UP000436006"/>
    </source>
</evidence>
<dbReference type="RefSeq" id="WP_157582846.1">
    <property type="nucleotide sequence ID" value="NZ_WPIN01000001.1"/>
</dbReference>
<dbReference type="SUPFAM" id="SSF52833">
    <property type="entry name" value="Thioredoxin-like"/>
    <property type="match status" value="1"/>
</dbReference>
<dbReference type="PANTHER" id="PTHR11781:SF22">
    <property type="entry name" value="TYPE I IODOTHYRONINE DEIODINASE"/>
    <property type="match status" value="1"/>
</dbReference>
<dbReference type="Proteomes" id="UP000436006">
    <property type="component" value="Unassembled WGS sequence"/>
</dbReference>
<accession>A0A7K1S4I2</accession>
<evidence type="ECO:0008006" key="3">
    <source>
        <dbReference type="Google" id="ProtNLM"/>
    </source>
</evidence>
<evidence type="ECO:0000313" key="1">
    <source>
        <dbReference type="EMBL" id="MVM28741.1"/>
    </source>
</evidence>